<sequence length="74" mass="8166">MKQCSESLRKIFTKRKESKTGLKSVGLTEAECPAADAVRSFLIMLVSLSPDCRGGLPARRFKIKLKPVNVSRSV</sequence>
<dbReference type="AlphaFoldDB" id="A0A6A4T378"/>
<proteinExistence type="predicted"/>
<reference evidence="1 2" key="1">
    <citation type="submission" date="2019-06" db="EMBL/GenBank/DDBJ databases">
        <title>Draft genomes of female and male turbot (Scophthalmus maximus).</title>
        <authorList>
            <person name="Xu H."/>
            <person name="Xu X.-W."/>
            <person name="Shao C."/>
            <person name="Chen S."/>
        </authorList>
    </citation>
    <scope>NUCLEOTIDE SEQUENCE [LARGE SCALE GENOMIC DNA]</scope>
    <source>
        <strain evidence="1">Ysfricsl-2016a</strain>
        <tissue evidence="1">Blood</tissue>
    </source>
</reference>
<dbReference type="Proteomes" id="UP000438429">
    <property type="component" value="Unassembled WGS sequence"/>
</dbReference>
<evidence type="ECO:0000313" key="1">
    <source>
        <dbReference type="EMBL" id="KAF0037684.1"/>
    </source>
</evidence>
<gene>
    <name evidence="1" type="ORF">F2P81_010558</name>
</gene>
<organism evidence="1 2">
    <name type="scientific">Scophthalmus maximus</name>
    <name type="common">Turbot</name>
    <name type="synonym">Psetta maxima</name>
    <dbReference type="NCBI Taxonomy" id="52904"/>
    <lineage>
        <taxon>Eukaryota</taxon>
        <taxon>Metazoa</taxon>
        <taxon>Chordata</taxon>
        <taxon>Craniata</taxon>
        <taxon>Vertebrata</taxon>
        <taxon>Euteleostomi</taxon>
        <taxon>Actinopterygii</taxon>
        <taxon>Neopterygii</taxon>
        <taxon>Teleostei</taxon>
        <taxon>Neoteleostei</taxon>
        <taxon>Acanthomorphata</taxon>
        <taxon>Carangaria</taxon>
        <taxon>Pleuronectiformes</taxon>
        <taxon>Pleuronectoidei</taxon>
        <taxon>Scophthalmidae</taxon>
        <taxon>Scophthalmus</taxon>
    </lineage>
</organism>
<accession>A0A6A4T378</accession>
<protein>
    <submittedName>
        <fullName evidence="1">Uncharacterized protein</fullName>
    </submittedName>
</protein>
<evidence type="ECO:0000313" key="2">
    <source>
        <dbReference type="Proteomes" id="UP000438429"/>
    </source>
</evidence>
<comment type="caution">
    <text evidence="1">The sequence shown here is derived from an EMBL/GenBank/DDBJ whole genome shotgun (WGS) entry which is preliminary data.</text>
</comment>
<dbReference type="EMBL" id="VEVO01000009">
    <property type="protein sequence ID" value="KAF0037684.1"/>
    <property type="molecule type" value="Genomic_DNA"/>
</dbReference>
<name>A0A6A4T378_SCOMX</name>